<keyword evidence="1" id="KW-0732">Signal</keyword>
<feature type="compositionally biased region" description="Acidic residues" evidence="3">
    <location>
        <begin position="480"/>
        <end position="502"/>
    </location>
</feature>
<dbReference type="Gene3D" id="2.60.40.10">
    <property type="entry name" value="Immunoglobulins"/>
    <property type="match status" value="1"/>
</dbReference>
<dbReference type="InterPro" id="IPR008930">
    <property type="entry name" value="Terpenoid_cyclase/PrenylTrfase"/>
</dbReference>
<dbReference type="InterPro" id="IPR013783">
    <property type="entry name" value="Ig-like_fold"/>
</dbReference>
<dbReference type="InterPro" id="IPR011626">
    <property type="entry name" value="Alpha-macroglobulin_TED"/>
</dbReference>
<dbReference type="CDD" id="cd02891">
    <property type="entry name" value="A2M_like"/>
    <property type="match status" value="1"/>
</dbReference>
<evidence type="ECO:0000313" key="6">
    <source>
        <dbReference type="Proteomes" id="UP001295684"/>
    </source>
</evidence>
<comment type="caution">
    <text evidence="5">The sequence shown here is derived from an EMBL/GenBank/DDBJ whole genome shotgun (WGS) entry which is preliminary data.</text>
</comment>
<dbReference type="SUPFAM" id="SSF48239">
    <property type="entry name" value="Terpenoid cyclases/Protein prenyltransferases"/>
    <property type="match status" value="1"/>
</dbReference>
<evidence type="ECO:0000256" key="3">
    <source>
        <dbReference type="SAM" id="MobiDB-lite"/>
    </source>
</evidence>
<accession>A0AAD1X4Q3</accession>
<gene>
    <name evidence="5" type="ORF">ECRASSUSDP1_LOCUS1978</name>
</gene>
<dbReference type="Gene3D" id="2.60.40.690">
    <property type="entry name" value="Alpha-macroglobulin, receptor-binding domain"/>
    <property type="match status" value="1"/>
</dbReference>
<dbReference type="PANTHER" id="PTHR11412:SF136">
    <property type="entry name" value="CD109 ANTIGEN"/>
    <property type="match status" value="1"/>
</dbReference>
<protein>
    <recommendedName>
        <fullName evidence="4">Alpha-2-macroglobulin domain-containing protein</fullName>
    </recommendedName>
</protein>
<dbReference type="Pfam" id="PF00207">
    <property type="entry name" value="A2M"/>
    <property type="match status" value="1"/>
</dbReference>
<dbReference type="InterPro" id="IPR036595">
    <property type="entry name" value="A-macroglobulin_rcpt-bd_sf"/>
</dbReference>
<dbReference type="SMART" id="SM01360">
    <property type="entry name" value="A2M"/>
    <property type="match status" value="1"/>
</dbReference>
<evidence type="ECO:0000256" key="2">
    <source>
        <dbReference type="ARBA" id="ARBA00022966"/>
    </source>
</evidence>
<sequence length="1240" mass="141149">MSTSSKHQRKPFLLVKTDLDILYLKIPDTWYESSFFVSFTLRIGEQVSTKMDILTITQQDTVLIEFTVQGGPFVFRTCQKVYFEAFSDDSRSEHVDIMNANIYKVPKDGENEKVVVSLVSSKYHGRGDFELFAEQDTVYYLNYRGVHHMLDPDKFNQNFKYQSSKQSRRLKNSCKLCARQCCILRYQLPKCCTKPNCRSHSVNIKKNVLLHTQKVSVNKSELKIRVPVSKLGLPNGGVISVNIYEPQHPAENSVLLENFPYLIVAEALAFVVPSQTLQVKVQTDKELYSTGDEVNYTVTVYNSTTGEQVSDDVYIDLSVTDLTPFLEIESKRQPPSLVSSVYLQKEVNITKEYEFLNTNEILGEAKEKLELLIGTQKWRLFKLDPRIQFDLDQGHDQILDYDLSNLYLSKIRSSNIFTGYERVREGDIGEAMGTLGIEEIGNYGDWVDAECYLPDSDIRCDESGLWGGIEKYYDGEEEMEGEYVEGDEVEERDEEENEENEENIEKEKKGRGRKVYGGGCRPRGCKSCFKQTQVFKEFVRVKNGQFKGTFRLGELVSKFRFEANSVTKDGVYGHHQSYLNVFNEFHIQVNIPMYFTNFDEIKVPVVIHNSKAIDLKVDLSVSTFPKTTSLEYSLSKNKISVLNHSQKTVIVTFKAKSVSDEYFQVKINAKAGKQASDSFTSTTKIIARGFPKIESQSGFLGSTNDGFASESELSFKLPITYESGSLQLETKLYINKLGNILDSLESLIRNPHGCFEQTSSTTYPLVMALKVLESLPEKDSRATQMILEIKQKLRPGYQRLVSFETETGGYEWFCDSPGHEALTAYALMQFNDMKQVFSEVDTEMVDRTSKWILNKRNGSGSFVSRQGGADSFAYPPPNLSDAYIWYALTSIGTDIDLDREINSTIIRAKTHKDSYLYALMANILYNIGRTEEARKFSTLLKQNQNKTTGIMNQKKSSITRSTGKSLNIETTALAILAWLKDESSDFIDQIDLAIKFIIENGIDGSYGSTQGTILSLQVLVEYMKSSKLGATGTYELFVDGQNIQSLYLNKDTKVSTLDFNEALSNYIQHNLTLFSSNSYHTIKLLLKDYSESMKKLKFLYFIQEKFNDLAPLSNPKSVLNFSIKSSTNSQETEIGDFTTYQVRLENMDRDNGQGMAVVIVRVPSCQQVDYNSLERLQNQNKVSYFEVSNGNSDIILYWRTLQPGEVSFAVTQIYLAETCITRPSKAYLYYDEDESQVWTQ</sequence>
<keyword evidence="2" id="KW-0882">Thioester bond</keyword>
<dbReference type="InterPro" id="IPR047565">
    <property type="entry name" value="Alpha-macroglob_thiol-ester_cl"/>
</dbReference>
<dbReference type="PANTHER" id="PTHR11412">
    <property type="entry name" value="MACROGLOBULIN / COMPLEMENT"/>
    <property type="match status" value="1"/>
</dbReference>
<feature type="domain" description="Alpha-2-macroglobulin" evidence="4">
    <location>
        <begin position="534"/>
        <end position="621"/>
    </location>
</feature>
<dbReference type="Proteomes" id="UP001295684">
    <property type="component" value="Unassembled WGS sequence"/>
</dbReference>
<dbReference type="InterPro" id="IPR001599">
    <property type="entry name" value="Macroglobln_a2"/>
</dbReference>
<reference evidence="5" key="1">
    <citation type="submission" date="2023-07" db="EMBL/GenBank/DDBJ databases">
        <authorList>
            <consortium name="AG Swart"/>
            <person name="Singh M."/>
            <person name="Singh A."/>
            <person name="Seah K."/>
            <person name="Emmerich C."/>
        </authorList>
    </citation>
    <scope>NUCLEOTIDE SEQUENCE</scope>
    <source>
        <strain evidence="5">DP1</strain>
    </source>
</reference>
<dbReference type="Pfam" id="PF07678">
    <property type="entry name" value="TED_complement"/>
    <property type="match status" value="1"/>
</dbReference>
<dbReference type="Gene3D" id="1.50.10.20">
    <property type="match status" value="1"/>
</dbReference>
<evidence type="ECO:0000259" key="4">
    <source>
        <dbReference type="SMART" id="SM01360"/>
    </source>
</evidence>
<dbReference type="SMART" id="SM01419">
    <property type="entry name" value="Thiol-ester_cl"/>
    <property type="match status" value="1"/>
</dbReference>
<evidence type="ECO:0000256" key="1">
    <source>
        <dbReference type="ARBA" id="ARBA00022729"/>
    </source>
</evidence>
<feature type="region of interest" description="Disordered" evidence="3">
    <location>
        <begin position="480"/>
        <end position="514"/>
    </location>
</feature>
<proteinExistence type="predicted"/>
<keyword evidence="6" id="KW-1185">Reference proteome</keyword>
<dbReference type="InterPro" id="IPR050473">
    <property type="entry name" value="A2M/Complement_sys"/>
</dbReference>
<organism evidence="5 6">
    <name type="scientific">Euplotes crassus</name>
    <dbReference type="NCBI Taxonomy" id="5936"/>
    <lineage>
        <taxon>Eukaryota</taxon>
        <taxon>Sar</taxon>
        <taxon>Alveolata</taxon>
        <taxon>Ciliophora</taxon>
        <taxon>Intramacronucleata</taxon>
        <taxon>Spirotrichea</taxon>
        <taxon>Hypotrichia</taxon>
        <taxon>Euplotida</taxon>
        <taxon>Euplotidae</taxon>
        <taxon>Moneuplotes</taxon>
    </lineage>
</organism>
<dbReference type="AlphaFoldDB" id="A0AAD1X4Q3"/>
<dbReference type="GO" id="GO:0004866">
    <property type="term" value="F:endopeptidase inhibitor activity"/>
    <property type="evidence" value="ECO:0007669"/>
    <property type="project" value="InterPro"/>
</dbReference>
<evidence type="ECO:0000313" key="5">
    <source>
        <dbReference type="EMBL" id="CAI2360674.1"/>
    </source>
</evidence>
<name>A0AAD1X4Q3_EUPCR</name>
<dbReference type="GO" id="GO:0005615">
    <property type="term" value="C:extracellular space"/>
    <property type="evidence" value="ECO:0007669"/>
    <property type="project" value="InterPro"/>
</dbReference>
<dbReference type="SUPFAM" id="SSF49410">
    <property type="entry name" value="Alpha-macroglobulin receptor domain"/>
    <property type="match status" value="1"/>
</dbReference>
<dbReference type="EMBL" id="CAMPGE010001870">
    <property type="protein sequence ID" value="CAI2360674.1"/>
    <property type="molecule type" value="Genomic_DNA"/>
</dbReference>